<dbReference type="KEGG" id="psti:SOO65_05860"/>
<accession>A0AAX4HSS8</accession>
<evidence type="ECO:0000313" key="3">
    <source>
        <dbReference type="Proteomes" id="UP001324634"/>
    </source>
</evidence>
<dbReference type="InterPro" id="IPR052531">
    <property type="entry name" value="CarD-like_regulator"/>
</dbReference>
<dbReference type="InterPro" id="IPR036101">
    <property type="entry name" value="CarD-like/TRCF_RID_sf"/>
</dbReference>
<keyword evidence="3" id="KW-1185">Reference proteome</keyword>
<dbReference type="Gene3D" id="2.40.10.170">
    <property type="match status" value="1"/>
</dbReference>
<evidence type="ECO:0000259" key="1">
    <source>
        <dbReference type="SMART" id="SM01058"/>
    </source>
</evidence>
<organism evidence="2 3">
    <name type="scientific">Peredibacter starrii</name>
    <dbReference type="NCBI Taxonomy" id="28202"/>
    <lineage>
        <taxon>Bacteria</taxon>
        <taxon>Pseudomonadati</taxon>
        <taxon>Bdellovibrionota</taxon>
        <taxon>Bacteriovoracia</taxon>
        <taxon>Bacteriovoracales</taxon>
        <taxon>Bacteriovoracaceae</taxon>
        <taxon>Peredibacter</taxon>
    </lineage>
</organism>
<gene>
    <name evidence="2" type="ORF">SOO65_05860</name>
</gene>
<dbReference type="PANTHER" id="PTHR38447">
    <property type="entry name" value="TRANSCRIPTION FACTOR YDEB-RELATED"/>
    <property type="match status" value="1"/>
</dbReference>
<dbReference type="SUPFAM" id="SSF141259">
    <property type="entry name" value="CarD-like"/>
    <property type="match status" value="1"/>
</dbReference>
<dbReference type="RefSeq" id="WP_321398307.1">
    <property type="nucleotide sequence ID" value="NZ_CP139487.1"/>
</dbReference>
<dbReference type="Proteomes" id="UP001324634">
    <property type="component" value="Chromosome"/>
</dbReference>
<dbReference type="SMART" id="SM01058">
    <property type="entry name" value="CarD_TRCF"/>
    <property type="match status" value="1"/>
</dbReference>
<proteinExistence type="predicted"/>
<dbReference type="AlphaFoldDB" id="A0AAX4HSS8"/>
<dbReference type="Gene3D" id="1.20.58.1290">
    <property type="entry name" value="CarD-like, C-terminal domain"/>
    <property type="match status" value="1"/>
</dbReference>
<dbReference type="InterPro" id="IPR048792">
    <property type="entry name" value="CarD_C"/>
</dbReference>
<dbReference type="GO" id="GO:0009303">
    <property type="term" value="P:rRNA transcription"/>
    <property type="evidence" value="ECO:0007669"/>
    <property type="project" value="TreeGrafter"/>
</dbReference>
<reference evidence="2 3" key="1">
    <citation type="submission" date="2023-11" db="EMBL/GenBank/DDBJ databases">
        <title>Peredibacter starrii A3.12.</title>
        <authorList>
            <person name="Mitchell R.J."/>
        </authorList>
    </citation>
    <scope>NUCLEOTIDE SEQUENCE [LARGE SCALE GENOMIC DNA]</scope>
    <source>
        <strain evidence="2 3">A3.12</strain>
    </source>
</reference>
<dbReference type="Pfam" id="PF21095">
    <property type="entry name" value="CarD_C"/>
    <property type="match status" value="1"/>
</dbReference>
<dbReference type="InterPro" id="IPR042215">
    <property type="entry name" value="CarD-like_C"/>
</dbReference>
<dbReference type="PANTHER" id="PTHR38447:SF1">
    <property type="entry name" value="RNA POLYMERASE-BINDING TRANSCRIPTION FACTOR CARD"/>
    <property type="match status" value="1"/>
</dbReference>
<protein>
    <submittedName>
        <fullName evidence="2">CarD family transcriptional regulator</fullName>
    </submittedName>
</protein>
<feature type="domain" description="CarD-like/TRCF RNAP-interacting" evidence="1">
    <location>
        <begin position="1"/>
        <end position="110"/>
    </location>
</feature>
<dbReference type="InterPro" id="IPR003711">
    <property type="entry name" value="CarD-like/TRCF_RID"/>
</dbReference>
<evidence type="ECO:0000313" key="2">
    <source>
        <dbReference type="EMBL" id="WPU66267.1"/>
    </source>
</evidence>
<name>A0AAX4HSS8_9BACT</name>
<dbReference type="EMBL" id="CP139487">
    <property type="protein sequence ID" value="WPU66267.1"/>
    <property type="molecule type" value="Genomic_DNA"/>
</dbReference>
<sequence length="157" mass="17548">MFNLGDHVVCPGHGVGQICSVDTKELNGEMKSFYIIKVVSNGMKVMIPVDSKEGVRSLIPSTDISGVFELLQDQNVKVDMSTWNRRHREYTLKVKTGSLLEIADVLRQLLLLKMTKKLSFGERKMLDQCKELIVKEISLSSGTPEGAISEKIDSLYT</sequence>
<dbReference type="Pfam" id="PF02559">
    <property type="entry name" value="CarD_TRCF_RID"/>
    <property type="match status" value="1"/>
</dbReference>